<dbReference type="OrthoDB" id="9791494at2"/>
<organism evidence="1 2">
    <name type="scientific">Shinella zoogloeoides</name>
    <name type="common">Crabtreella saccharophila</name>
    <dbReference type="NCBI Taxonomy" id="352475"/>
    <lineage>
        <taxon>Bacteria</taxon>
        <taxon>Pseudomonadati</taxon>
        <taxon>Pseudomonadota</taxon>
        <taxon>Alphaproteobacteria</taxon>
        <taxon>Hyphomicrobiales</taxon>
        <taxon>Rhizobiaceae</taxon>
        <taxon>Shinella</taxon>
    </lineage>
</organism>
<proteinExistence type="predicted"/>
<dbReference type="AlphaFoldDB" id="A0A6N8T9I4"/>
<name>A0A6N8T9I4_SHIZO</name>
<sequence length="236" mass="26844">MSVYGHDKSGRVRVRCSKHNNSRTCPDPKTFYLEDIENLLINSLAHELATPERIRLYAERYIESRYKDERDSHRRRADIERRLSQIEIENKKLVNLMLQDGADTKALGAKTKENAEERDRLELELSRLPQPSNIVLHPTAITSFAKRLMTKSSNPYRSNRAKLEIALTEMDEMGGLGPVLRELIHSVTVYDDGDYIGINVQGHLTPFLQEDGKPLKDMGAVAMVAEEGFEPPTQGL</sequence>
<accession>A0A6N8T9I4</accession>
<protein>
    <recommendedName>
        <fullName evidence="3">Recombinase zinc beta ribbon domain-containing protein</fullName>
    </recommendedName>
</protein>
<dbReference type="Proteomes" id="UP000440304">
    <property type="component" value="Unassembled WGS sequence"/>
</dbReference>
<evidence type="ECO:0000313" key="2">
    <source>
        <dbReference type="Proteomes" id="UP000440304"/>
    </source>
</evidence>
<evidence type="ECO:0000313" key="1">
    <source>
        <dbReference type="EMBL" id="MXN99941.1"/>
    </source>
</evidence>
<comment type="caution">
    <text evidence="1">The sequence shown here is derived from an EMBL/GenBank/DDBJ whole genome shotgun (WGS) entry which is preliminary data.</text>
</comment>
<reference evidence="1 2" key="1">
    <citation type="submission" date="2019-12" db="EMBL/GenBank/DDBJ databases">
        <title>Shinella granuli gen. nov., sp. nov., and proposal of the reclassification of Zoogloea ramigera ATCC 19623 as Shinella zoogloeoides sp. nov.</title>
        <authorList>
            <person name="Gao J."/>
        </authorList>
    </citation>
    <scope>NUCLEOTIDE SEQUENCE [LARGE SCALE GENOMIC DNA]</scope>
    <source>
        <strain evidence="1 2">DSM 287</strain>
    </source>
</reference>
<evidence type="ECO:0008006" key="3">
    <source>
        <dbReference type="Google" id="ProtNLM"/>
    </source>
</evidence>
<dbReference type="EMBL" id="WUML01000003">
    <property type="protein sequence ID" value="MXN99941.1"/>
    <property type="molecule type" value="Genomic_DNA"/>
</dbReference>
<gene>
    <name evidence="1" type="ORF">GR156_06490</name>
</gene>